<reference evidence="1" key="1">
    <citation type="submission" date="2022-04" db="EMBL/GenBank/DDBJ databases">
        <title>Genome of the entomopathogenic fungus Entomophthora muscae.</title>
        <authorList>
            <person name="Elya C."/>
            <person name="Lovett B.R."/>
            <person name="Lee E."/>
            <person name="Macias A.M."/>
            <person name="Hajek A.E."/>
            <person name="De Bivort B.L."/>
            <person name="Kasson M.T."/>
            <person name="De Fine Licht H.H."/>
            <person name="Stajich J.E."/>
        </authorList>
    </citation>
    <scope>NUCLEOTIDE SEQUENCE</scope>
    <source>
        <strain evidence="1">Berkeley</strain>
    </source>
</reference>
<comment type="caution">
    <text evidence="1">The sequence shown here is derived from an EMBL/GenBank/DDBJ whole genome shotgun (WGS) entry which is preliminary data.</text>
</comment>
<evidence type="ECO:0000313" key="1">
    <source>
        <dbReference type="EMBL" id="KAJ9067789.1"/>
    </source>
</evidence>
<gene>
    <name evidence="1" type="ORF">DSO57_1035622</name>
</gene>
<protein>
    <submittedName>
        <fullName evidence="1">Uncharacterized protein</fullName>
    </submittedName>
</protein>
<organism evidence="1 2">
    <name type="scientific">Entomophthora muscae</name>
    <dbReference type="NCBI Taxonomy" id="34485"/>
    <lineage>
        <taxon>Eukaryota</taxon>
        <taxon>Fungi</taxon>
        <taxon>Fungi incertae sedis</taxon>
        <taxon>Zoopagomycota</taxon>
        <taxon>Entomophthoromycotina</taxon>
        <taxon>Entomophthoromycetes</taxon>
        <taxon>Entomophthorales</taxon>
        <taxon>Entomophthoraceae</taxon>
        <taxon>Entomophthora</taxon>
    </lineage>
</organism>
<dbReference type="Proteomes" id="UP001165960">
    <property type="component" value="Unassembled WGS sequence"/>
</dbReference>
<proteinExistence type="predicted"/>
<sequence length="214" mass="24009">MIAKNLTVYLAVAVLTQAAAPGVTKIKDNVNHELSLGRCASEAHITLTIRDKSGEDGPPYLFPQINAGDKISSLEMFTGSDDNYQPVDYSKDGDDYPAFPGHFQIPTYRVRKIQLVSQGKKGEYKFYVTPPRGGQEQQEYQHQGFRNRGGLQMQQHYPNRCPQNLRLYRLQQGPTRISICTCFCHGCSANLFHLTMDVTKSVFTLQVKATFTGL</sequence>
<name>A0ACC2SZH0_9FUNG</name>
<keyword evidence="2" id="KW-1185">Reference proteome</keyword>
<evidence type="ECO:0000313" key="2">
    <source>
        <dbReference type="Proteomes" id="UP001165960"/>
    </source>
</evidence>
<accession>A0ACC2SZH0</accession>
<dbReference type="EMBL" id="QTSX02003870">
    <property type="protein sequence ID" value="KAJ9067789.1"/>
    <property type="molecule type" value="Genomic_DNA"/>
</dbReference>